<dbReference type="Proteomes" id="UP001278766">
    <property type="component" value="Unassembled WGS sequence"/>
</dbReference>
<dbReference type="GeneID" id="87843515"/>
<reference evidence="2" key="2">
    <citation type="submission" date="2023-06" db="EMBL/GenBank/DDBJ databases">
        <authorList>
            <consortium name="Lawrence Berkeley National Laboratory"/>
            <person name="Haridas S."/>
            <person name="Hensen N."/>
            <person name="Bonometti L."/>
            <person name="Westerberg I."/>
            <person name="Brannstrom I.O."/>
            <person name="Guillou S."/>
            <person name="Cros-Aarteil S."/>
            <person name="Calhoun S."/>
            <person name="Kuo A."/>
            <person name="Mondo S."/>
            <person name="Pangilinan J."/>
            <person name="Riley R."/>
            <person name="Labutti K."/>
            <person name="Andreopoulos B."/>
            <person name="Lipzen A."/>
            <person name="Chen C."/>
            <person name="Yanf M."/>
            <person name="Daum C."/>
            <person name="Ng V."/>
            <person name="Clum A."/>
            <person name="Steindorff A."/>
            <person name="Ohm R."/>
            <person name="Martin F."/>
            <person name="Silar P."/>
            <person name="Natvig D."/>
            <person name="Lalanne C."/>
            <person name="Gautier V."/>
            <person name="Ament-Velasquez S.L."/>
            <person name="Kruys A."/>
            <person name="Hutchinson M.I."/>
            <person name="Powell A.J."/>
            <person name="Barry K."/>
            <person name="Miller A.N."/>
            <person name="Grigoriev I.V."/>
            <person name="Debuchy R."/>
            <person name="Gladieux P."/>
            <person name="Thoren M.H."/>
            <person name="Johannesson H."/>
        </authorList>
    </citation>
    <scope>NUCLEOTIDE SEQUENCE</scope>
    <source>
        <strain evidence="2">CBS 168.71</strain>
    </source>
</reference>
<sequence length="102" mass="11093">MARFSSSFRQSLFKTTLTALKRQRDKTLRGLFITAVTSAARSEQHYKITHKSAVQTIKCADIPAPDLEKLDKSANQTARFRAAIFGGSVAVVTLGACFGIAT</sequence>
<dbReference type="AlphaFoldDB" id="A0AAE0LV47"/>
<keyword evidence="1" id="KW-0812">Transmembrane</keyword>
<organism evidence="2 3">
    <name type="scientific">Chaetomium fimeti</name>
    <dbReference type="NCBI Taxonomy" id="1854472"/>
    <lineage>
        <taxon>Eukaryota</taxon>
        <taxon>Fungi</taxon>
        <taxon>Dikarya</taxon>
        <taxon>Ascomycota</taxon>
        <taxon>Pezizomycotina</taxon>
        <taxon>Sordariomycetes</taxon>
        <taxon>Sordariomycetidae</taxon>
        <taxon>Sordariales</taxon>
        <taxon>Chaetomiaceae</taxon>
        <taxon>Chaetomium</taxon>
    </lineage>
</organism>
<evidence type="ECO:0000313" key="3">
    <source>
        <dbReference type="Proteomes" id="UP001278766"/>
    </source>
</evidence>
<proteinExistence type="predicted"/>
<comment type="caution">
    <text evidence="2">The sequence shown here is derived from an EMBL/GenBank/DDBJ whole genome shotgun (WGS) entry which is preliminary data.</text>
</comment>
<evidence type="ECO:0000313" key="2">
    <source>
        <dbReference type="EMBL" id="KAK3297979.1"/>
    </source>
</evidence>
<feature type="transmembrane region" description="Helical" evidence="1">
    <location>
        <begin position="82"/>
        <end position="101"/>
    </location>
</feature>
<dbReference type="RefSeq" id="XP_062661493.1">
    <property type="nucleotide sequence ID" value="XM_062806567.1"/>
</dbReference>
<evidence type="ECO:0000256" key="1">
    <source>
        <dbReference type="SAM" id="Phobius"/>
    </source>
</evidence>
<dbReference type="EMBL" id="JAUEPN010000003">
    <property type="protein sequence ID" value="KAK3297979.1"/>
    <property type="molecule type" value="Genomic_DNA"/>
</dbReference>
<reference evidence="2" key="1">
    <citation type="journal article" date="2023" name="Mol. Phylogenet. Evol.">
        <title>Genome-scale phylogeny and comparative genomics of the fungal order Sordariales.</title>
        <authorList>
            <person name="Hensen N."/>
            <person name="Bonometti L."/>
            <person name="Westerberg I."/>
            <person name="Brannstrom I.O."/>
            <person name="Guillou S."/>
            <person name="Cros-Aarteil S."/>
            <person name="Calhoun S."/>
            <person name="Haridas S."/>
            <person name="Kuo A."/>
            <person name="Mondo S."/>
            <person name="Pangilinan J."/>
            <person name="Riley R."/>
            <person name="LaButti K."/>
            <person name="Andreopoulos B."/>
            <person name="Lipzen A."/>
            <person name="Chen C."/>
            <person name="Yan M."/>
            <person name="Daum C."/>
            <person name="Ng V."/>
            <person name="Clum A."/>
            <person name="Steindorff A."/>
            <person name="Ohm R.A."/>
            <person name="Martin F."/>
            <person name="Silar P."/>
            <person name="Natvig D.O."/>
            <person name="Lalanne C."/>
            <person name="Gautier V."/>
            <person name="Ament-Velasquez S.L."/>
            <person name="Kruys A."/>
            <person name="Hutchinson M.I."/>
            <person name="Powell A.J."/>
            <person name="Barry K."/>
            <person name="Miller A.N."/>
            <person name="Grigoriev I.V."/>
            <person name="Debuchy R."/>
            <person name="Gladieux P."/>
            <person name="Hiltunen Thoren M."/>
            <person name="Johannesson H."/>
        </authorList>
    </citation>
    <scope>NUCLEOTIDE SEQUENCE</scope>
    <source>
        <strain evidence="2">CBS 168.71</strain>
    </source>
</reference>
<accession>A0AAE0LV47</accession>
<protein>
    <submittedName>
        <fullName evidence="2">Uncharacterized protein</fullName>
    </submittedName>
</protein>
<name>A0AAE0LV47_9PEZI</name>
<keyword evidence="1" id="KW-0472">Membrane</keyword>
<gene>
    <name evidence="2" type="ORF">B0H64DRAFT_441383</name>
</gene>
<keyword evidence="3" id="KW-1185">Reference proteome</keyword>
<keyword evidence="1" id="KW-1133">Transmembrane helix</keyword>